<dbReference type="NCBIfam" id="TIGR00045">
    <property type="entry name" value="glycerate kinase"/>
    <property type="match status" value="1"/>
</dbReference>
<dbReference type="Gene3D" id="3.90.1510.10">
    <property type="entry name" value="Glycerate kinase, domain 2"/>
    <property type="match status" value="1"/>
</dbReference>
<dbReference type="Pfam" id="PF02595">
    <property type="entry name" value="Gly_kinase"/>
    <property type="match status" value="1"/>
</dbReference>
<comment type="caution">
    <text evidence="5">The sequence shown here is derived from an EMBL/GenBank/DDBJ whole genome shotgun (WGS) entry which is preliminary data.</text>
</comment>
<keyword evidence="2 4" id="KW-0808">Transferase</keyword>
<dbReference type="PANTHER" id="PTHR21599">
    <property type="entry name" value="GLYCERATE KINASE"/>
    <property type="match status" value="1"/>
</dbReference>
<dbReference type="RefSeq" id="WP_290246435.1">
    <property type="nucleotide sequence ID" value="NZ_JAUFQT010000001.1"/>
</dbReference>
<dbReference type="PIRSF" id="PIRSF006078">
    <property type="entry name" value="GlxK"/>
    <property type="match status" value="1"/>
</dbReference>
<dbReference type="InterPro" id="IPR004381">
    <property type="entry name" value="Glycerate_kinase"/>
</dbReference>
<dbReference type="Gene3D" id="3.40.50.10350">
    <property type="entry name" value="Glycerate kinase, domain 1"/>
    <property type="match status" value="1"/>
</dbReference>
<dbReference type="Proteomes" id="UP001589654">
    <property type="component" value="Unassembled WGS sequence"/>
</dbReference>
<gene>
    <name evidence="5" type="ORF">ACFFUR_10855</name>
</gene>
<dbReference type="PANTHER" id="PTHR21599:SF0">
    <property type="entry name" value="GLYCERATE KINASE"/>
    <property type="match status" value="1"/>
</dbReference>
<evidence type="ECO:0000313" key="5">
    <source>
        <dbReference type="EMBL" id="MFB9212304.1"/>
    </source>
</evidence>
<dbReference type="GO" id="GO:0008887">
    <property type="term" value="F:glycerate kinase activity"/>
    <property type="evidence" value="ECO:0007669"/>
    <property type="project" value="UniProtKB-EC"/>
</dbReference>
<dbReference type="InterPro" id="IPR018197">
    <property type="entry name" value="Glycerate_kinase_RE-like"/>
</dbReference>
<dbReference type="EMBL" id="JBHMEW010000059">
    <property type="protein sequence ID" value="MFB9212304.1"/>
    <property type="molecule type" value="Genomic_DNA"/>
</dbReference>
<accession>A0ABV5J657</accession>
<reference evidence="5 6" key="1">
    <citation type="submission" date="2024-09" db="EMBL/GenBank/DDBJ databases">
        <authorList>
            <person name="Sun Q."/>
            <person name="Mori K."/>
        </authorList>
    </citation>
    <scope>NUCLEOTIDE SEQUENCE [LARGE SCALE GENOMIC DNA]</scope>
    <source>
        <strain evidence="5 6">CECT 7682</strain>
    </source>
</reference>
<organism evidence="5 6">
    <name type="scientific">Echinicola jeungdonensis</name>
    <dbReference type="NCBI Taxonomy" id="709343"/>
    <lineage>
        <taxon>Bacteria</taxon>
        <taxon>Pseudomonadati</taxon>
        <taxon>Bacteroidota</taxon>
        <taxon>Cytophagia</taxon>
        <taxon>Cytophagales</taxon>
        <taxon>Cyclobacteriaceae</taxon>
        <taxon>Echinicola</taxon>
    </lineage>
</organism>
<name>A0ABV5J657_9BACT</name>
<sequence length="377" mass="40670">MKILVAPNAFKGTIEADQAAIIIQKAIESAIPDAQTNLAPIADGGDGTCDLLASSLCVQSLEIIALNAIGKPVTGKVYFDTGKKVAYLDVSTVSGIKWLEAYERDAKVTSSYGTGELIKKLSELGINHIVLGLGGSASVDMGTGILRALGFLFLDQNGREIPQFSLGFLSRIAHIQRPPRNYKLSFTCLCDVNNYFFGEKGAIPVFGPQKGLLEDDLKEFEKGSIRVFELLKKKSIRKLADQPGFGAAGGIALGLSAFFPVEVFPGATYFFEQVHMEAKIKEADLVITGEGHFDAQSAAGKGPFELLQLAKKCNKKTILITSGEEGKESGFYKVITLPALKEGQGNIKKEAENNLEQKVKAFFKGGHSKKIECQNKN</sequence>
<comment type="similarity">
    <text evidence="1 4">Belongs to the glycerate kinase type-1 family.</text>
</comment>
<evidence type="ECO:0000256" key="3">
    <source>
        <dbReference type="ARBA" id="ARBA00022777"/>
    </source>
</evidence>
<protein>
    <submittedName>
        <fullName evidence="5">Glycerate kinase</fullName>
        <ecNumber evidence="5">2.7.1.31</ecNumber>
    </submittedName>
</protein>
<evidence type="ECO:0000256" key="2">
    <source>
        <dbReference type="ARBA" id="ARBA00022679"/>
    </source>
</evidence>
<evidence type="ECO:0000313" key="6">
    <source>
        <dbReference type="Proteomes" id="UP001589654"/>
    </source>
</evidence>
<proteinExistence type="inferred from homology"/>
<keyword evidence="3 4" id="KW-0418">Kinase</keyword>
<dbReference type="InterPro" id="IPR018193">
    <property type="entry name" value="Glyc_kinase_flavodox-like_fold"/>
</dbReference>
<evidence type="ECO:0000256" key="4">
    <source>
        <dbReference type="PIRNR" id="PIRNR006078"/>
    </source>
</evidence>
<keyword evidence="6" id="KW-1185">Reference proteome</keyword>
<dbReference type="InterPro" id="IPR036129">
    <property type="entry name" value="Glycerate_kinase_sf"/>
</dbReference>
<evidence type="ECO:0000256" key="1">
    <source>
        <dbReference type="ARBA" id="ARBA00006284"/>
    </source>
</evidence>
<dbReference type="EC" id="2.7.1.31" evidence="5"/>
<dbReference type="SUPFAM" id="SSF110738">
    <property type="entry name" value="Glycerate kinase I"/>
    <property type="match status" value="1"/>
</dbReference>